<evidence type="ECO:0000313" key="6">
    <source>
        <dbReference type="EMBL" id="OBJ37527.1"/>
    </source>
</evidence>
<dbReference type="Pfam" id="PF01614">
    <property type="entry name" value="IclR_C"/>
    <property type="match status" value="1"/>
</dbReference>
<dbReference type="Pfam" id="PF09339">
    <property type="entry name" value="HTH_IclR"/>
    <property type="match status" value="1"/>
</dbReference>
<accession>A0A1A3GNB5</accession>
<protein>
    <submittedName>
        <fullName evidence="6">IclR family transcriptional regulator</fullName>
    </submittedName>
</protein>
<dbReference type="InterPro" id="IPR005471">
    <property type="entry name" value="Tscrpt_reg_IclR_N"/>
</dbReference>
<dbReference type="InterPro" id="IPR050707">
    <property type="entry name" value="HTH_MetabolicPath_Reg"/>
</dbReference>
<dbReference type="Gene3D" id="3.30.450.40">
    <property type="match status" value="1"/>
</dbReference>
<dbReference type="GO" id="GO:0045892">
    <property type="term" value="P:negative regulation of DNA-templated transcription"/>
    <property type="evidence" value="ECO:0007669"/>
    <property type="project" value="TreeGrafter"/>
</dbReference>
<dbReference type="InterPro" id="IPR036388">
    <property type="entry name" value="WH-like_DNA-bd_sf"/>
</dbReference>
<gene>
    <name evidence="6" type="ORF">A5630_04480</name>
</gene>
<keyword evidence="3" id="KW-0804">Transcription</keyword>
<sequence length="262" mass="27588">MTIAEAQRTRDDRAAVDKAVSLLAAFGADGSNGLGVTELARRADMTKSTAFRVLQILERNALVERIGTGYRLGARLHQLGTSVYVPGHEKLRDLLMPFLTELFQLTGHTVHLASLHGIQVFYLAKLYGHRTVATPSRIGGTLPANCTAVGKVLLAYDSDAQARILAAPLSGLTAHSLTDRAALEAALAQVRRDGIALERSESRLGMCCVAAPIFGRPATKPVAALSVSAPAGTDLRPLAAAVRRVCASAASAVARSQVSSRA</sequence>
<dbReference type="PANTHER" id="PTHR30136">
    <property type="entry name" value="HELIX-TURN-HELIX TRANSCRIPTIONAL REGULATOR, ICLR FAMILY"/>
    <property type="match status" value="1"/>
</dbReference>
<keyword evidence="2" id="KW-0238">DNA-binding</keyword>
<evidence type="ECO:0000259" key="4">
    <source>
        <dbReference type="PROSITE" id="PS51077"/>
    </source>
</evidence>
<dbReference type="Gene3D" id="1.10.10.10">
    <property type="entry name" value="Winged helix-like DNA-binding domain superfamily/Winged helix DNA-binding domain"/>
    <property type="match status" value="1"/>
</dbReference>
<comment type="caution">
    <text evidence="6">The sequence shown here is derived from an EMBL/GenBank/DDBJ whole genome shotgun (WGS) entry which is preliminary data.</text>
</comment>
<dbReference type="SMART" id="SM00346">
    <property type="entry name" value="HTH_ICLR"/>
    <property type="match status" value="1"/>
</dbReference>
<dbReference type="RefSeq" id="WP_064985004.1">
    <property type="nucleotide sequence ID" value="NZ_LZLC01000219.1"/>
</dbReference>
<dbReference type="SUPFAM" id="SSF55781">
    <property type="entry name" value="GAF domain-like"/>
    <property type="match status" value="1"/>
</dbReference>
<name>A0A1A3GNB5_MYCMU</name>
<dbReference type="SUPFAM" id="SSF46785">
    <property type="entry name" value="Winged helix' DNA-binding domain"/>
    <property type="match status" value="1"/>
</dbReference>
<organism evidence="6 7">
    <name type="scientific">Mycolicibacterium mucogenicum</name>
    <name type="common">Mycobacterium mucogenicum</name>
    <dbReference type="NCBI Taxonomy" id="56689"/>
    <lineage>
        <taxon>Bacteria</taxon>
        <taxon>Bacillati</taxon>
        <taxon>Actinomycetota</taxon>
        <taxon>Actinomycetes</taxon>
        <taxon>Mycobacteriales</taxon>
        <taxon>Mycobacteriaceae</taxon>
        <taxon>Mycolicibacterium</taxon>
    </lineage>
</organism>
<dbReference type="PROSITE" id="PS51078">
    <property type="entry name" value="ICLR_ED"/>
    <property type="match status" value="1"/>
</dbReference>
<evidence type="ECO:0000256" key="2">
    <source>
        <dbReference type="ARBA" id="ARBA00023125"/>
    </source>
</evidence>
<keyword evidence="1" id="KW-0805">Transcription regulation</keyword>
<dbReference type="PANTHER" id="PTHR30136:SF24">
    <property type="entry name" value="HTH-TYPE TRANSCRIPTIONAL REPRESSOR ALLR"/>
    <property type="match status" value="1"/>
</dbReference>
<evidence type="ECO:0000259" key="5">
    <source>
        <dbReference type="PROSITE" id="PS51078"/>
    </source>
</evidence>
<proteinExistence type="predicted"/>
<evidence type="ECO:0000256" key="3">
    <source>
        <dbReference type="ARBA" id="ARBA00023163"/>
    </source>
</evidence>
<dbReference type="AlphaFoldDB" id="A0A1A3GNB5"/>
<dbReference type="Proteomes" id="UP000093898">
    <property type="component" value="Unassembled WGS sequence"/>
</dbReference>
<dbReference type="InterPro" id="IPR014757">
    <property type="entry name" value="Tscrpt_reg_IclR_C"/>
</dbReference>
<feature type="domain" description="IclR-ED" evidence="5">
    <location>
        <begin position="75"/>
        <end position="262"/>
    </location>
</feature>
<dbReference type="GO" id="GO:0003700">
    <property type="term" value="F:DNA-binding transcription factor activity"/>
    <property type="evidence" value="ECO:0007669"/>
    <property type="project" value="TreeGrafter"/>
</dbReference>
<dbReference type="OrthoDB" id="60629at2"/>
<evidence type="ECO:0000313" key="7">
    <source>
        <dbReference type="Proteomes" id="UP000093898"/>
    </source>
</evidence>
<dbReference type="EMBL" id="LZLC01000219">
    <property type="protein sequence ID" value="OBJ37527.1"/>
    <property type="molecule type" value="Genomic_DNA"/>
</dbReference>
<dbReference type="PROSITE" id="PS51077">
    <property type="entry name" value="HTH_ICLR"/>
    <property type="match status" value="1"/>
</dbReference>
<dbReference type="InterPro" id="IPR036390">
    <property type="entry name" value="WH_DNA-bd_sf"/>
</dbReference>
<reference evidence="6 7" key="1">
    <citation type="submission" date="2016-06" db="EMBL/GenBank/DDBJ databases">
        <authorList>
            <person name="Kjaerup R.B."/>
            <person name="Dalgaard T.S."/>
            <person name="Juul-Madsen H.R."/>
        </authorList>
    </citation>
    <scope>NUCLEOTIDE SEQUENCE [LARGE SCALE GENOMIC DNA]</scope>
    <source>
        <strain evidence="6 7">1127319.6</strain>
    </source>
</reference>
<evidence type="ECO:0000256" key="1">
    <source>
        <dbReference type="ARBA" id="ARBA00023015"/>
    </source>
</evidence>
<dbReference type="InterPro" id="IPR029016">
    <property type="entry name" value="GAF-like_dom_sf"/>
</dbReference>
<feature type="domain" description="HTH iclR-type" evidence="4">
    <location>
        <begin position="13"/>
        <end position="74"/>
    </location>
</feature>
<dbReference type="GO" id="GO:0003677">
    <property type="term" value="F:DNA binding"/>
    <property type="evidence" value="ECO:0007669"/>
    <property type="project" value="UniProtKB-KW"/>
</dbReference>